<organism evidence="2">
    <name type="scientific">marine sediment metagenome</name>
    <dbReference type="NCBI Taxonomy" id="412755"/>
    <lineage>
        <taxon>unclassified sequences</taxon>
        <taxon>metagenomes</taxon>
        <taxon>ecological metagenomes</taxon>
    </lineage>
</organism>
<feature type="domain" description="Peptidoglycan binding-like" evidence="1">
    <location>
        <begin position="96"/>
        <end position="134"/>
    </location>
</feature>
<proteinExistence type="predicted"/>
<dbReference type="Pfam" id="PF01471">
    <property type="entry name" value="PG_binding_1"/>
    <property type="match status" value="1"/>
</dbReference>
<evidence type="ECO:0000313" key="2">
    <source>
        <dbReference type="EMBL" id="KKN72679.1"/>
    </source>
</evidence>
<dbReference type="InterPro" id="IPR036365">
    <property type="entry name" value="PGBD-like_sf"/>
</dbReference>
<dbReference type="InterPro" id="IPR002477">
    <property type="entry name" value="Peptidoglycan-bd-like"/>
</dbReference>
<protein>
    <recommendedName>
        <fullName evidence="1">Peptidoglycan binding-like domain-containing protein</fullName>
    </recommendedName>
</protein>
<evidence type="ECO:0000259" key="1">
    <source>
        <dbReference type="Pfam" id="PF01471"/>
    </source>
</evidence>
<gene>
    <name evidence="2" type="ORF">LCGC14_0408200</name>
</gene>
<dbReference type="EMBL" id="LAZR01000357">
    <property type="protein sequence ID" value="KKN72679.1"/>
    <property type="molecule type" value="Genomic_DNA"/>
</dbReference>
<dbReference type="Gene3D" id="1.10.101.10">
    <property type="entry name" value="PGBD-like superfamily/PGBD"/>
    <property type="match status" value="1"/>
</dbReference>
<dbReference type="AlphaFoldDB" id="A0A0F9T0B3"/>
<accession>A0A0F9T0B3</accession>
<comment type="caution">
    <text evidence="2">The sequence shown here is derived from an EMBL/GenBank/DDBJ whole genome shotgun (WGS) entry which is preliminary data.</text>
</comment>
<name>A0A0F9T0B3_9ZZZZ</name>
<reference evidence="2" key="1">
    <citation type="journal article" date="2015" name="Nature">
        <title>Complex archaea that bridge the gap between prokaryotes and eukaryotes.</title>
        <authorList>
            <person name="Spang A."/>
            <person name="Saw J.H."/>
            <person name="Jorgensen S.L."/>
            <person name="Zaremba-Niedzwiedzka K."/>
            <person name="Martijn J."/>
            <person name="Lind A.E."/>
            <person name="van Eijk R."/>
            <person name="Schleper C."/>
            <person name="Guy L."/>
            <person name="Ettema T.J."/>
        </authorList>
    </citation>
    <scope>NUCLEOTIDE SEQUENCE</scope>
</reference>
<sequence>MAFQASEGGGCPRHLDVSGQKRMNAAALRSGCTALLTVLAVAVAPVALAQGVNNSRIKIDQIRPPTAPGVKRRVALPRKMKHCVQKEEGACLDLKTVRNIQSALNILGYDAGVTDGIYGANTSRAFEAFQMAHGKPTSFPPSSSEIQNILRIAQSVQDTPRARYHRDVHDLRKLPNIAVQITAPHVTISAETQPASAGGPPVPTRVFAGPGQFPPENFRGYGVMTFIATASEYDFGRHMIFCQAYMNSLPVSASVAELPGDQFVTVWPLTDADLSARLNRTIQRADAVSTCKQAIDSYDANHARNILTKIRKNEGFALDGLGPYLFGWIPADDFDETGKLILMLDLSRVSTYEQALIQLQSWQQKIVTNPELLQDGLSIENLRRLVRDWSDQHGQAFLVLIGAG</sequence>
<dbReference type="SUPFAM" id="SSF47090">
    <property type="entry name" value="PGBD-like"/>
    <property type="match status" value="1"/>
</dbReference>
<dbReference type="InterPro" id="IPR036366">
    <property type="entry name" value="PGBDSf"/>
</dbReference>